<keyword evidence="3" id="KW-1185">Reference proteome</keyword>
<reference evidence="2" key="1">
    <citation type="journal article" date="2023" name="Plant J.">
        <title>Genome sequences and population genomics provide insights into the demographic history, inbreeding, and mutation load of two 'living fossil' tree species of Dipteronia.</title>
        <authorList>
            <person name="Feng Y."/>
            <person name="Comes H.P."/>
            <person name="Chen J."/>
            <person name="Zhu S."/>
            <person name="Lu R."/>
            <person name="Zhang X."/>
            <person name="Li P."/>
            <person name="Qiu J."/>
            <person name="Olsen K.M."/>
            <person name="Qiu Y."/>
        </authorList>
    </citation>
    <scope>NUCLEOTIDE SEQUENCE</scope>
    <source>
        <strain evidence="2">KIB01</strain>
    </source>
</reference>
<gene>
    <name evidence="2" type="ORF">Ddye_007613</name>
</gene>
<feature type="region of interest" description="Disordered" evidence="1">
    <location>
        <begin position="55"/>
        <end position="78"/>
    </location>
</feature>
<dbReference type="EMBL" id="JANJYI010000002">
    <property type="protein sequence ID" value="KAK2661080.1"/>
    <property type="molecule type" value="Genomic_DNA"/>
</dbReference>
<accession>A0AAD9XKC3</accession>
<sequence>MKEKAQKRQEQDRILNQDVNKLPQALRSTFEIYQAQVLKEWKNDGLFGKVFTSSDDDKMKNHGRHNDVITNVSKGGQH</sequence>
<feature type="compositionally biased region" description="Basic and acidic residues" evidence="1">
    <location>
        <begin position="55"/>
        <end position="67"/>
    </location>
</feature>
<dbReference type="AlphaFoldDB" id="A0AAD9XKC3"/>
<feature type="compositionally biased region" description="Polar residues" evidence="1">
    <location>
        <begin position="68"/>
        <end position="78"/>
    </location>
</feature>
<proteinExistence type="predicted"/>
<protein>
    <submittedName>
        <fullName evidence="2">Uncharacterized protein</fullName>
    </submittedName>
</protein>
<name>A0AAD9XKC3_9ROSI</name>
<comment type="caution">
    <text evidence="2">The sequence shown here is derived from an EMBL/GenBank/DDBJ whole genome shotgun (WGS) entry which is preliminary data.</text>
</comment>
<organism evidence="2 3">
    <name type="scientific">Dipteronia dyeriana</name>
    <dbReference type="NCBI Taxonomy" id="168575"/>
    <lineage>
        <taxon>Eukaryota</taxon>
        <taxon>Viridiplantae</taxon>
        <taxon>Streptophyta</taxon>
        <taxon>Embryophyta</taxon>
        <taxon>Tracheophyta</taxon>
        <taxon>Spermatophyta</taxon>
        <taxon>Magnoliopsida</taxon>
        <taxon>eudicotyledons</taxon>
        <taxon>Gunneridae</taxon>
        <taxon>Pentapetalae</taxon>
        <taxon>rosids</taxon>
        <taxon>malvids</taxon>
        <taxon>Sapindales</taxon>
        <taxon>Sapindaceae</taxon>
        <taxon>Hippocastanoideae</taxon>
        <taxon>Acereae</taxon>
        <taxon>Dipteronia</taxon>
    </lineage>
</organism>
<evidence type="ECO:0000256" key="1">
    <source>
        <dbReference type="SAM" id="MobiDB-lite"/>
    </source>
</evidence>
<evidence type="ECO:0000313" key="2">
    <source>
        <dbReference type="EMBL" id="KAK2661080.1"/>
    </source>
</evidence>
<dbReference type="Proteomes" id="UP001280121">
    <property type="component" value="Unassembled WGS sequence"/>
</dbReference>
<evidence type="ECO:0000313" key="3">
    <source>
        <dbReference type="Proteomes" id="UP001280121"/>
    </source>
</evidence>